<dbReference type="Proteomes" id="UP000805649">
    <property type="component" value="Unassembled WGS sequence"/>
</dbReference>
<reference evidence="1 2" key="1">
    <citation type="journal article" date="2020" name="Phytopathology">
        <title>Genome Sequence Resources of Colletotrichum truncatum, C. plurivorum, C. musicola, and C. sojae: Four Species Pathogenic to Soybean (Glycine max).</title>
        <authorList>
            <person name="Rogerio F."/>
            <person name="Boufleur T.R."/>
            <person name="Ciampi-Guillardi M."/>
            <person name="Sukno S.A."/>
            <person name="Thon M.R."/>
            <person name="Massola Junior N.S."/>
            <person name="Baroncelli R."/>
        </authorList>
    </citation>
    <scope>NUCLEOTIDE SEQUENCE [LARGE SCALE GENOMIC DNA]</scope>
    <source>
        <strain evidence="1 2">CMES1059</strain>
    </source>
</reference>
<name>A0ACC3Z2U5_COLTU</name>
<accession>A0ACC3Z2U5</accession>
<comment type="caution">
    <text evidence="1">The sequence shown here is derived from an EMBL/GenBank/DDBJ whole genome shotgun (WGS) entry which is preliminary data.</text>
</comment>
<proteinExistence type="predicted"/>
<sequence length="702" mass="78429">MDDARYAKRARQACEPCRRKKSKCPGERPVCSYCERLGQVCVYNASGDAADAQQAKHTRDLENRLHSLEGKMDRLIRNLRLKAPLSSWLEHYSIFASPDPQPTQPSSSSAMLPKPNVMTEIASATHDDKPPVPNAESSINNIAVVTESHLTEVGRLYLTWCHCQPIKLFAEDNFLASLSSRDPELILVLEALALRFPPGSLIAENEQQLISKARSSKRIVMDRILDGRVELSTIQSLCLISMVEFASGNVTQSGVNLSIASHLAHSIPPSNNPANAQERKYCLQSIVALQNLQGCIIPATNLLRAPPGSHSASQAFGMMASCIAPELSHNQFEEPLDKSISTLAIHFSVTWRMARAYAANRVGLDDPPPWDSRSDYSMVMQSHHDIDCHASTKYRFANNRIDDFSPEEIQARRQWWMPFLFIQFVHETIPCLLSHPFLLSMRLRSFRQTIPVNFMQQSFEAINRNAGWVIYFIDVLEKKGIQVSDPVLAHCVVIVATIHLQHSFVQDPVLCGKAQAGFQKCMNFLEKMGAIWPCVSNMATNLKRLQDSIVMKPSRDQQNNLNSNRSFSINSQLLWDLLIYDRAVRPDAGWDQSMFGPTLKSDAAEVCAADRVAEFDLVGSAGISAHKAMPNEAAVWPPSEEKARTSVPEEVRLEPPAADIGPSFEDMFFEGLGPHGEQTDRFFGGNDYGRALDDWLNLDSWP</sequence>
<protein>
    <submittedName>
        <fullName evidence="1">Uncharacterized protein</fullName>
    </submittedName>
</protein>
<gene>
    <name evidence="1" type="ORF">CTRU02_205038</name>
</gene>
<dbReference type="EMBL" id="VUJX02000003">
    <property type="protein sequence ID" value="KAL0938428.1"/>
    <property type="molecule type" value="Genomic_DNA"/>
</dbReference>
<keyword evidence="2" id="KW-1185">Reference proteome</keyword>
<organism evidence="1 2">
    <name type="scientific">Colletotrichum truncatum</name>
    <name type="common">Anthracnose fungus</name>
    <name type="synonym">Colletotrichum capsici</name>
    <dbReference type="NCBI Taxonomy" id="5467"/>
    <lineage>
        <taxon>Eukaryota</taxon>
        <taxon>Fungi</taxon>
        <taxon>Dikarya</taxon>
        <taxon>Ascomycota</taxon>
        <taxon>Pezizomycotina</taxon>
        <taxon>Sordariomycetes</taxon>
        <taxon>Hypocreomycetidae</taxon>
        <taxon>Glomerellales</taxon>
        <taxon>Glomerellaceae</taxon>
        <taxon>Colletotrichum</taxon>
        <taxon>Colletotrichum truncatum species complex</taxon>
    </lineage>
</organism>
<evidence type="ECO:0000313" key="1">
    <source>
        <dbReference type="EMBL" id="KAL0938428.1"/>
    </source>
</evidence>
<evidence type="ECO:0000313" key="2">
    <source>
        <dbReference type="Proteomes" id="UP000805649"/>
    </source>
</evidence>